<dbReference type="PROSITE" id="PS00678">
    <property type="entry name" value="WD_REPEATS_1"/>
    <property type="match status" value="2"/>
</dbReference>
<evidence type="ECO:0000256" key="1">
    <source>
        <dbReference type="ARBA" id="ARBA00009616"/>
    </source>
</evidence>
<dbReference type="PANTHER" id="PTHR15653:SF0">
    <property type="entry name" value="CONNECTOR OF KINASE TO AP-1, ISOFORM E"/>
    <property type="match status" value="1"/>
</dbReference>
<dbReference type="Proteomes" id="UP000006671">
    <property type="component" value="Unassembled WGS sequence"/>
</dbReference>
<keyword evidence="4" id="KW-0112">Calmodulin-binding</keyword>
<dbReference type="Pfam" id="PF00400">
    <property type="entry name" value="WD40"/>
    <property type="match status" value="5"/>
</dbReference>
<keyword evidence="2 6" id="KW-0853">WD repeat</keyword>
<dbReference type="SMART" id="SM00320">
    <property type="entry name" value="WD40"/>
    <property type="match status" value="7"/>
</dbReference>
<dbReference type="CDD" id="cd00200">
    <property type="entry name" value="WD40"/>
    <property type="match status" value="1"/>
</dbReference>
<evidence type="ECO:0000256" key="4">
    <source>
        <dbReference type="ARBA" id="ARBA00022860"/>
    </source>
</evidence>
<evidence type="ECO:0000256" key="7">
    <source>
        <dbReference type="SAM" id="MobiDB-lite"/>
    </source>
</evidence>
<evidence type="ECO:0000259" key="8">
    <source>
        <dbReference type="Pfam" id="PF08232"/>
    </source>
</evidence>
<dbReference type="InterPro" id="IPR013258">
    <property type="entry name" value="Striatin_N"/>
</dbReference>
<feature type="domain" description="Striatin N-terminal" evidence="8">
    <location>
        <begin position="53"/>
        <end position="187"/>
    </location>
</feature>
<feature type="region of interest" description="Disordered" evidence="7">
    <location>
        <begin position="210"/>
        <end position="298"/>
    </location>
</feature>
<keyword evidence="3" id="KW-0677">Repeat</keyword>
<evidence type="ECO:0000313" key="9">
    <source>
        <dbReference type="EMBL" id="EFC41222.1"/>
    </source>
</evidence>
<reference evidence="9 10" key="1">
    <citation type="journal article" date="2010" name="Cell">
        <title>The genome of Naegleria gruberi illuminates early eukaryotic versatility.</title>
        <authorList>
            <person name="Fritz-Laylin L.K."/>
            <person name="Prochnik S.E."/>
            <person name="Ginger M.L."/>
            <person name="Dacks J.B."/>
            <person name="Carpenter M.L."/>
            <person name="Field M.C."/>
            <person name="Kuo A."/>
            <person name="Paredez A."/>
            <person name="Chapman J."/>
            <person name="Pham J."/>
            <person name="Shu S."/>
            <person name="Neupane R."/>
            <person name="Cipriano M."/>
            <person name="Mancuso J."/>
            <person name="Tu H."/>
            <person name="Salamov A."/>
            <person name="Lindquist E."/>
            <person name="Shapiro H."/>
            <person name="Lucas S."/>
            <person name="Grigoriev I.V."/>
            <person name="Cande W.Z."/>
            <person name="Fulton C."/>
            <person name="Rokhsar D.S."/>
            <person name="Dawson S.C."/>
        </authorList>
    </citation>
    <scope>NUCLEOTIDE SEQUENCE [LARGE SCALE GENOMIC DNA]</scope>
    <source>
        <strain evidence="9 10">NEG-M</strain>
    </source>
</reference>
<dbReference type="VEuPathDB" id="AmoebaDB:NAEGRDRAFT_80765"/>
<sequence>MSGFATPNNNGVSSPTSSSSINNTNTPTNNGSGFYSMNNSVNNQLLQKLNFPTTINFLQREFRKYENEKELWELERGELSTTISHLEAFRKSQEKIQYDLLRRIKMLEFALRTERSKYSTLVDYIKNTETNDGDYKKNLISFCESLVTTAKPVNDVPPSKPASTTSITTSGAKPKSLELLRGYLKEIDSSDLMSLLVDIPDNIPSTAMNSNLVLPSSEPSKDAGLATTETTPSTPKSDIQSPVFNSPTVITTENESSIQETKPKQEPVAELPTTPTKEHKKKNKHKNSSSNEIPEDEDMRKFITQLRQRGYSDKLIEKKIGAKIPDDMLEEVKPWKDEDNSNSKEEGTFFGRKTLSWNTEETQQLPTQLPPMPVQQPQIIHHQPISWKPKYTLRHHLDSIRSVAFHPTLNCMISGSEDCTLKVWNVSGLTGTNDTPIQTLRGHTGGVCTVKCGSSHCFSAGFDETIIVWDIPQLDHNPYTNYGFATPFLKTTLKGHTDVVWSLSLNESNQSLLSASSDDSVILWDYERGEIKKTFMLSKIGTPTCVSFLPSDTSKFIASFTNSKIAAFDVETGKSIWISENIDDGKTDALVYQFACHDKLPIIVTANEDKKIRFYDSSSGKVLSQMVGHKEAVTSVAFDRSGLYFATVGHDSSLRVWDIGSKSCVQELPGHRKKFDESINCVSYHHSQDLLASGGADSIVKIYTS</sequence>
<feature type="compositionally biased region" description="Low complexity" evidence="7">
    <location>
        <begin position="1"/>
        <end position="33"/>
    </location>
</feature>
<gene>
    <name evidence="9" type="ORF">NAEGRDRAFT_80765</name>
</gene>
<dbReference type="InterPro" id="IPR015943">
    <property type="entry name" value="WD40/YVTN_repeat-like_dom_sf"/>
</dbReference>
<dbReference type="Pfam" id="PF08232">
    <property type="entry name" value="Striatin"/>
    <property type="match status" value="1"/>
</dbReference>
<keyword evidence="10" id="KW-1185">Reference proteome</keyword>
<evidence type="ECO:0000256" key="2">
    <source>
        <dbReference type="ARBA" id="ARBA00022574"/>
    </source>
</evidence>
<evidence type="ECO:0000313" key="10">
    <source>
        <dbReference type="Proteomes" id="UP000006671"/>
    </source>
</evidence>
<dbReference type="RefSeq" id="XP_002673966.1">
    <property type="nucleotide sequence ID" value="XM_002673920.1"/>
</dbReference>
<dbReference type="Gene3D" id="2.130.10.10">
    <property type="entry name" value="YVTN repeat-like/Quinoprotein amine dehydrogenase"/>
    <property type="match status" value="3"/>
</dbReference>
<organism evidence="10">
    <name type="scientific">Naegleria gruberi</name>
    <name type="common">Amoeba</name>
    <dbReference type="NCBI Taxonomy" id="5762"/>
    <lineage>
        <taxon>Eukaryota</taxon>
        <taxon>Discoba</taxon>
        <taxon>Heterolobosea</taxon>
        <taxon>Tetramitia</taxon>
        <taxon>Eutetramitia</taxon>
        <taxon>Vahlkampfiidae</taxon>
        <taxon>Naegleria</taxon>
    </lineage>
</organism>
<dbReference type="AlphaFoldDB" id="D2VPJ9"/>
<dbReference type="InterPro" id="IPR051488">
    <property type="entry name" value="WD_repeat_striatin"/>
</dbReference>
<dbReference type="eggNOG" id="KOG0642">
    <property type="taxonomic scope" value="Eukaryota"/>
</dbReference>
<dbReference type="InterPro" id="IPR036322">
    <property type="entry name" value="WD40_repeat_dom_sf"/>
</dbReference>
<dbReference type="InterPro" id="IPR020472">
    <property type="entry name" value="WD40_PAC1"/>
</dbReference>
<protein>
    <recommendedName>
        <fullName evidence="8">Striatin N-terminal domain-containing protein</fullName>
    </recommendedName>
</protein>
<evidence type="ECO:0000256" key="5">
    <source>
        <dbReference type="ARBA" id="ARBA00023054"/>
    </source>
</evidence>
<dbReference type="PANTHER" id="PTHR15653">
    <property type="entry name" value="STRIATIN"/>
    <property type="match status" value="1"/>
</dbReference>
<feature type="compositionally biased region" description="Polar residues" evidence="7">
    <location>
        <begin position="227"/>
        <end position="260"/>
    </location>
</feature>
<dbReference type="SUPFAM" id="SSF50978">
    <property type="entry name" value="WD40 repeat-like"/>
    <property type="match status" value="1"/>
</dbReference>
<dbReference type="OMA" id="AIWDLHA"/>
<dbReference type="FunCoup" id="D2VPJ9">
    <property type="interactions" value="123"/>
</dbReference>
<feature type="repeat" description="WD" evidence="6">
    <location>
        <begin position="626"/>
        <end position="667"/>
    </location>
</feature>
<feature type="compositionally biased region" description="Basic residues" evidence="7">
    <location>
        <begin position="278"/>
        <end position="287"/>
    </location>
</feature>
<feature type="region of interest" description="Disordered" evidence="7">
    <location>
        <begin position="1"/>
        <end position="35"/>
    </location>
</feature>
<dbReference type="GeneID" id="8855004"/>
<evidence type="ECO:0000256" key="6">
    <source>
        <dbReference type="PROSITE-ProRule" id="PRU00221"/>
    </source>
</evidence>
<dbReference type="InterPro" id="IPR019775">
    <property type="entry name" value="WD40_repeat_CS"/>
</dbReference>
<proteinExistence type="inferred from homology"/>
<dbReference type="InterPro" id="IPR001680">
    <property type="entry name" value="WD40_rpt"/>
</dbReference>
<dbReference type="PROSITE" id="PS50082">
    <property type="entry name" value="WD_REPEATS_2"/>
    <property type="match status" value="3"/>
</dbReference>
<feature type="repeat" description="WD" evidence="6">
    <location>
        <begin position="493"/>
        <end position="534"/>
    </location>
</feature>
<dbReference type="PROSITE" id="PS50294">
    <property type="entry name" value="WD_REPEATS_REGION"/>
    <property type="match status" value="3"/>
</dbReference>
<dbReference type="InParanoid" id="D2VPJ9"/>
<dbReference type="EMBL" id="GG738887">
    <property type="protein sequence ID" value="EFC41222.1"/>
    <property type="molecule type" value="Genomic_DNA"/>
</dbReference>
<dbReference type="Gene3D" id="1.20.5.300">
    <property type="match status" value="1"/>
</dbReference>
<evidence type="ECO:0000256" key="3">
    <source>
        <dbReference type="ARBA" id="ARBA00022737"/>
    </source>
</evidence>
<dbReference type="OrthoDB" id="727118at2759"/>
<comment type="similarity">
    <text evidence="1">Belongs to the WD repeat striatin family.</text>
</comment>
<dbReference type="GO" id="GO:0005516">
    <property type="term" value="F:calmodulin binding"/>
    <property type="evidence" value="ECO:0007669"/>
    <property type="project" value="UniProtKB-KW"/>
</dbReference>
<feature type="repeat" description="WD" evidence="6">
    <location>
        <begin position="393"/>
        <end position="427"/>
    </location>
</feature>
<dbReference type="STRING" id="5762.D2VPJ9"/>
<accession>D2VPJ9</accession>
<dbReference type="KEGG" id="ngr:NAEGRDRAFT_80765"/>
<keyword evidence="5" id="KW-0175">Coiled coil</keyword>
<dbReference type="PRINTS" id="PR00320">
    <property type="entry name" value="GPROTEINBRPT"/>
</dbReference>
<name>D2VPJ9_NAEGR</name>